<comment type="subcellular location">
    <subcellularLocation>
        <location evidence="1">Membrane</location>
        <topology evidence="1">Multi-pass membrane protein</topology>
    </subcellularLocation>
</comment>
<keyword evidence="5 10" id="KW-0812">Transmembrane</keyword>
<name>A0A5B9P5V5_9BACT</name>
<dbReference type="GO" id="GO:1902600">
    <property type="term" value="P:proton transmembrane transport"/>
    <property type="evidence" value="ECO:0007669"/>
    <property type="project" value="InterPro"/>
</dbReference>
<feature type="transmembrane region" description="Helical" evidence="10">
    <location>
        <begin position="56"/>
        <end position="75"/>
    </location>
</feature>
<proteinExistence type="predicted"/>
<keyword evidence="6" id="KW-0630">Potassium</keyword>
<accession>A0A5B9P5V5</accession>
<evidence type="ECO:0000256" key="6">
    <source>
        <dbReference type="ARBA" id="ARBA00022958"/>
    </source>
</evidence>
<dbReference type="AlphaFoldDB" id="A0A5B9P5V5"/>
<feature type="transmembrane region" description="Helical" evidence="10">
    <location>
        <begin position="370"/>
        <end position="391"/>
    </location>
</feature>
<feature type="transmembrane region" description="Helical" evidence="10">
    <location>
        <begin position="308"/>
        <end position="330"/>
    </location>
</feature>
<keyword evidence="3" id="KW-0050">Antiport</keyword>
<evidence type="ECO:0000256" key="8">
    <source>
        <dbReference type="ARBA" id="ARBA00023065"/>
    </source>
</evidence>
<keyword evidence="2" id="KW-0813">Transport</keyword>
<feature type="transmembrane region" description="Helical" evidence="10">
    <location>
        <begin position="32"/>
        <end position="50"/>
    </location>
</feature>
<feature type="domain" description="Cation/H+ exchanger transmembrane" evidence="11">
    <location>
        <begin position="15"/>
        <end position="386"/>
    </location>
</feature>
<dbReference type="OrthoDB" id="9793589at2"/>
<keyword evidence="14" id="KW-1185">Reference proteome</keyword>
<dbReference type="KEGG" id="mff:MFFC18_15020"/>
<dbReference type="InterPro" id="IPR038770">
    <property type="entry name" value="Na+/solute_symporter_sf"/>
</dbReference>
<keyword evidence="7 10" id="KW-1133">Transmembrane helix</keyword>
<evidence type="ECO:0000256" key="7">
    <source>
        <dbReference type="ARBA" id="ARBA00022989"/>
    </source>
</evidence>
<feature type="transmembrane region" description="Helical" evidence="10">
    <location>
        <begin position="342"/>
        <end position="364"/>
    </location>
</feature>
<dbReference type="InterPro" id="IPR006153">
    <property type="entry name" value="Cation/H_exchanger_TM"/>
</dbReference>
<organism evidence="13 14">
    <name type="scientific">Mariniblastus fucicola</name>
    <dbReference type="NCBI Taxonomy" id="980251"/>
    <lineage>
        <taxon>Bacteria</taxon>
        <taxon>Pseudomonadati</taxon>
        <taxon>Planctomycetota</taxon>
        <taxon>Planctomycetia</taxon>
        <taxon>Pirellulales</taxon>
        <taxon>Pirellulaceae</taxon>
        <taxon>Mariniblastus</taxon>
    </lineage>
</organism>
<feature type="transmembrane region" description="Helical" evidence="10">
    <location>
        <begin position="230"/>
        <end position="249"/>
    </location>
</feature>
<gene>
    <name evidence="13" type="primary">kefC</name>
    <name evidence="13" type="ORF">MFFC18_15020</name>
</gene>
<evidence type="ECO:0000313" key="14">
    <source>
        <dbReference type="Proteomes" id="UP000322214"/>
    </source>
</evidence>
<feature type="transmembrane region" description="Helical" evidence="10">
    <location>
        <begin position="284"/>
        <end position="302"/>
    </location>
</feature>
<feature type="transmembrane region" description="Helical" evidence="10">
    <location>
        <begin position="87"/>
        <end position="109"/>
    </location>
</feature>
<dbReference type="Pfam" id="PF00999">
    <property type="entry name" value="Na_H_Exchanger"/>
    <property type="match status" value="1"/>
</dbReference>
<feature type="transmembrane region" description="Helical" evidence="10">
    <location>
        <begin position="189"/>
        <end position="210"/>
    </location>
</feature>
<dbReference type="EMBL" id="CP042912">
    <property type="protein sequence ID" value="QEG21644.1"/>
    <property type="molecule type" value="Genomic_DNA"/>
</dbReference>
<dbReference type="Proteomes" id="UP000322214">
    <property type="component" value="Chromosome"/>
</dbReference>
<evidence type="ECO:0000313" key="13">
    <source>
        <dbReference type="EMBL" id="QEG21644.1"/>
    </source>
</evidence>
<feature type="transmembrane region" description="Helical" evidence="10">
    <location>
        <begin position="115"/>
        <end position="136"/>
    </location>
</feature>
<feature type="domain" description="RCK N-terminal" evidence="12">
    <location>
        <begin position="419"/>
        <end position="533"/>
    </location>
</feature>
<evidence type="ECO:0000256" key="10">
    <source>
        <dbReference type="SAM" id="Phobius"/>
    </source>
</evidence>
<dbReference type="PANTHER" id="PTHR46157:SF4">
    <property type="entry name" value="K(+) EFFLUX ANTIPORTER 3, CHLOROPLASTIC"/>
    <property type="match status" value="1"/>
</dbReference>
<dbReference type="GO" id="GO:0006813">
    <property type="term" value="P:potassium ion transport"/>
    <property type="evidence" value="ECO:0007669"/>
    <property type="project" value="UniProtKB-KW"/>
</dbReference>
<dbReference type="Gene3D" id="3.40.50.720">
    <property type="entry name" value="NAD(P)-binding Rossmann-like Domain"/>
    <property type="match status" value="1"/>
</dbReference>
<evidence type="ECO:0000259" key="11">
    <source>
        <dbReference type="Pfam" id="PF00999"/>
    </source>
</evidence>
<sequence>MEDVFALLPAILLLAICIVSILLMRRLGLSPIVGYLLGGVLIGHHAFGWIHENGTTHLLAELGVVFLLFDIGMHFSVRHIWETRRDIFGLGSLQMGLTLLAFGGGLMLCGFPFEIALVLGGALSLSSTAVVIPTLSERGQSKCPVGRTSTAVLIFQDVFAIFLLILAGSLTGGGGTEAVESADVAQTSLLTSVGLAVVKGAIAFAIAFALGRYAIRPLFSVVARTRNDEIFTALALLIVLAMAAASGWAGLSLTLGAFLGGMMLAETPYRHLIRTEVKPFRGLLLAFFFISIGMSLDWHVLLSGWWQILSLVAAMILIKAIAISASAKIVGWSLPGSMQLGFVLAQGSEFVFVIVSIPAVRAAVGEQYVGVLFCATAISLALTPTVSELGNRLALHVRTRRSIELPKSEVTPIETTAPVVIFRMNEVGRTVADALTAHQIEFTAIDNDYDRFNAATVDGYQVTFGDLADLRMAETISMDQRSVLVFGNIRVDVAIDLNHIVLERFPKLMRIASVTDKADVERLENLGMHAIVTNSENPGVGLAEKVLSAMSVEQEKIDAWIERRIRKEVSA</sequence>
<reference evidence="13 14" key="1">
    <citation type="submission" date="2019-08" db="EMBL/GenBank/DDBJ databases">
        <title>Deep-cultivation of Planctomycetes and their phenomic and genomic characterization uncovers novel biology.</title>
        <authorList>
            <person name="Wiegand S."/>
            <person name="Jogler M."/>
            <person name="Boedeker C."/>
            <person name="Pinto D."/>
            <person name="Vollmers J."/>
            <person name="Rivas-Marin E."/>
            <person name="Kohn T."/>
            <person name="Peeters S.H."/>
            <person name="Heuer A."/>
            <person name="Rast P."/>
            <person name="Oberbeckmann S."/>
            <person name="Bunk B."/>
            <person name="Jeske O."/>
            <person name="Meyerdierks A."/>
            <person name="Storesund J.E."/>
            <person name="Kallscheuer N."/>
            <person name="Luecker S."/>
            <person name="Lage O.M."/>
            <person name="Pohl T."/>
            <person name="Merkel B.J."/>
            <person name="Hornburger P."/>
            <person name="Mueller R.-W."/>
            <person name="Bruemmer F."/>
            <person name="Labrenz M."/>
            <person name="Spormann A.M."/>
            <person name="Op den Camp H."/>
            <person name="Overmann J."/>
            <person name="Amann R."/>
            <person name="Jetten M.S.M."/>
            <person name="Mascher T."/>
            <person name="Medema M.H."/>
            <person name="Devos D.P."/>
            <person name="Kaster A.-K."/>
            <person name="Ovreas L."/>
            <person name="Rohde M."/>
            <person name="Galperin M.Y."/>
            <person name="Jogler C."/>
        </authorList>
    </citation>
    <scope>NUCLEOTIDE SEQUENCE [LARGE SCALE GENOMIC DNA]</scope>
    <source>
        <strain evidence="13 14">FC18</strain>
    </source>
</reference>
<dbReference type="PANTHER" id="PTHR46157">
    <property type="entry name" value="K(+) EFFLUX ANTIPORTER 3, CHLOROPLASTIC"/>
    <property type="match status" value="1"/>
</dbReference>
<dbReference type="InterPro" id="IPR036291">
    <property type="entry name" value="NAD(P)-bd_dom_sf"/>
</dbReference>
<keyword evidence="8" id="KW-0406">Ion transport</keyword>
<evidence type="ECO:0000256" key="4">
    <source>
        <dbReference type="ARBA" id="ARBA00022538"/>
    </source>
</evidence>
<feature type="transmembrane region" description="Helical" evidence="10">
    <location>
        <begin position="148"/>
        <end position="169"/>
    </location>
</feature>
<dbReference type="Pfam" id="PF02254">
    <property type="entry name" value="TrkA_N"/>
    <property type="match status" value="1"/>
</dbReference>
<evidence type="ECO:0000259" key="12">
    <source>
        <dbReference type="Pfam" id="PF02254"/>
    </source>
</evidence>
<keyword evidence="4" id="KW-0633">Potassium transport</keyword>
<evidence type="ECO:0000256" key="5">
    <source>
        <dbReference type="ARBA" id="ARBA00022692"/>
    </source>
</evidence>
<dbReference type="SUPFAM" id="SSF51735">
    <property type="entry name" value="NAD(P)-binding Rossmann-fold domains"/>
    <property type="match status" value="1"/>
</dbReference>
<evidence type="ECO:0000256" key="2">
    <source>
        <dbReference type="ARBA" id="ARBA00022448"/>
    </source>
</evidence>
<evidence type="ECO:0000256" key="1">
    <source>
        <dbReference type="ARBA" id="ARBA00004141"/>
    </source>
</evidence>
<dbReference type="GO" id="GO:0005886">
    <property type="term" value="C:plasma membrane"/>
    <property type="evidence" value="ECO:0007669"/>
    <property type="project" value="TreeGrafter"/>
</dbReference>
<evidence type="ECO:0000256" key="9">
    <source>
        <dbReference type="ARBA" id="ARBA00023136"/>
    </source>
</evidence>
<dbReference type="Gene3D" id="1.20.1530.20">
    <property type="match status" value="1"/>
</dbReference>
<dbReference type="InterPro" id="IPR003148">
    <property type="entry name" value="RCK_N"/>
</dbReference>
<dbReference type="STRING" id="980251.GCA_001642875_02619"/>
<feature type="transmembrane region" description="Helical" evidence="10">
    <location>
        <begin position="6"/>
        <end position="25"/>
    </location>
</feature>
<protein>
    <submittedName>
        <fullName evidence="13">Glutathione-regulated potassium-efflux system protein KefC</fullName>
    </submittedName>
</protein>
<dbReference type="GO" id="GO:0015297">
    <property type="term" value="F:antiporter activity"/>
    <property type="evidence" value="ECO:0007669"/>
    <property type="project" value="UniProtKB-KW"/>
</dbReference>
<dbReference type="RefSeq" id="WP_075085047.1">
    <property type="nucleotide sequence ID" value="NZ_CP042912.1"/>
</dbReference>
<evidence type="ECO:0000256" key="3">
    <source>
        <dbReference type="ARBA" id="ARBA00022449"/>
    </source>
</evidence>
<keyword evidence="9 10" id="KW-0472">Membrane</keyword>